<name>A0AA37BV32_9ACTN</name>
<protein>
    <submittedName>
        <fullName evidence="2">Uncharacterized protein</fullName>
    </submittedName>
</protein>
<proteinExistence type="predicted"/>
<comment type="caution">
    <text evidence="2">The sequence shown here is derived from an EMBL/GenBank/DDBJ whole genome shotgun (WGS) entry which is preliminary data.</text>
</comment>
<evidence type="ECO:0000313" key="3">
    <source>
        <dbReference type="Proteomes" id="UP001051844"/>
    </source>
</evidence>
<dbReference type="Proteomes" id="UP001051844">
    <property type="component" value="Unassembled WGS sequence"/>
</dbReference>
<evidence type="ECO:0000256" key="1">
    <source>
        <dbReference type="SAM" id="MobiDB-lite"/>
    </source>
</evidence>
<sequence length="61" mass="6264">MGRRGASAAYGALRARRTGRAAPSAPRVCGLVGRPVPERRDTPRSGRAAPGPGTRAVQEPG</sequence>
<accession>A0AA37BV32</accession>
<evidence type="ECO:0000313" key="2">
    <source>
        <dbReference type="EMBL" id="GHI45390.1"/>
    </source>
</evidence>
<gene>
    <name evidence="2" type="ORF">ScoT_15640</name>
</gene>
<dbReference type="EMBL" id="BNDZ01000003">
    <property type="protein sequence ID" value="GHI45390.1"/>
    <property type="molecule type" value="Genomic_DNA"/>
</dbReference>
<organism evidence="2 3">
    <name type="scientific">Streptomyces albidoflavus</name>
    <dbReference type="NCBI Taxonomy" id="1886"/>
    <lineage>
        <taxon>Bacteria</taxon>
        <taxon>Bacillati</taxon>
        <taxon>Actinomycetota</taxon>
        <taxon>Actinomycetes</taxon>
        <taxon>Kitasatosporales</taxon>
        <taxon>Streptomycetaceae</taxon>
        <taxon>Streptomyces</taxon>
        <taxon>Streptomyces albidoflavus group</taxon>
    </lineage>
</organism>
<dbReference type="AlphaFoldDB" id="A0AA37BV32"/>
<reference evidence="2" key="1">
    <citation type="submission" date="2022-09" db="EMBL/GenBank/DDBJ databases">
        <title>Whole genome shotgun sequence of Streptomyces albidoflavus NBRC 12854.</title>
        <authorList>
            <person name="Komaki H."/>
            <person name="Tamura T."/>
        </authorList>
    </citation>
    <scope>NUCLEOTIDE SEQUENCE</scope>
    <source>
        <strain evidence="2">NBRC 12854</strain>
    </source>
</reference>
<feature type="region of interest" description="Disordered" evidence="1">
    <location>
        <begin position="15"/>
        <end position="61"/>
    </location>
</feature>